<evidence type="ECO:0000256" key="1">
    <source>
        <dbReference type="SAM" id="MobiDB-lite"/>
    </source>
</evidence>
<dbReference type="GO" id="GO:0003677">
    <property type="term" value="F:DNA binding"/>
    <property type="evidence" value="ECO:0007669"/>
    <property type="project" value="InterPro"/>
</dbReference>
<dbReference type="Proteomes" id="UP000076420">
    <property type="component" value="Unassembled WGS sequence"/>
</dbReference>
<dbReference type="InterPro" id="IPR036390">
    <property type="entry name" value="WH_DNA-bd_sf"/>
</dbReference>
<dbReference type="AlphaFoldDB" id="A0A2C9KSW2"/>
<reference evidence="3" key="1">
    <citation type="submission" date="2020-05" db="UniProtKB">
        <authorList>
            <consortium name="EnsemblMetazoa"/>
        </authorList>
    </citation>
    <scope>IDENTIFICATION</scope>
    <source>
        <strain evidence="3">BB02</strain>
    </source>
</reference>
<evidence type="ECO:0000259" key="2">
    <source>
        <dbReference type="PROSITE" id="PS51504"/>
    </source>
</evidence>
<accession>A0A2C9KSW2</accession>
<name>A0A2C9KSW2_BIOGL</name>
<dbReference type="PROSITE" id="PS51504">
    <property type="entry name" value="H15"/>
    <property type="match status" value="1"/>
</dbReference>
<dbReference type="InterPro" id="IPR036388">
    <property type="entry name" value="WH-like_DNA-bd_sf"/>
</dbReference>
<proteinExistence type="predicted"/>
<dbReference type="InterPro" id="IPR005818">
    <property type="entry name" value="Histone_H1/H5_H15"/>
</dbReference>
<dbReference type="KEGG" id="bgt:106071855"/>
<dbReference type="SMART" id="SM00526">
    <property type="entry name" value="H15"/>
    <property type="match status" value="1"/>
</dbReference>
<gene>
    <name evidence="3" type="primary">106071855</name>
</gene>
<dbReference type="Pfam" id="PF00538">
    <property type="entry name" value="Linker_histone"/>
    <property type="match status" value="1"/>
</dbReference>
<evidence type="ECO:0000313" key="4">
    <source>
        <dbReference type="Proteomes" id="UP000076420"/>
    </source>
</evidence>
<evidence type="ECO:0000313" key="3">
    <source>
        <dbReference type="EnsemblMetazoa" id="BGLB023153-PA"/>
    </source>
</evidence>
<organism evidence="3 4">
    <name type="scientific">Biomphalaria glabrata</name>
    <name type="common">Bloodfluke planorb</name>
    <name type="synonym">Freshwater snail</name>
    <dbReference type="NCBI Taxonomy" id="6526"/>
    <lineage>
        <taxon>Eukaryota</taxon>
        <taxon>Metazoa</taxon>
        <taxon>Spiralia</taxon>
        <taxon>Lophotrochozoa</taxon>
        <taxon>Mollusca</taxon>
        <taxon>Gastropoda</taxon>
        <taxon>Heterobranchia</taxon>
        <taxon>Euthyneura</taxon>
        <taxon>Panpulmonata</taxon>
        <taxon>Hygrophila</taxon>
        <taxon>Lymnaeoidea</taxon>
        <taxon>Planorbidae</taxon>
        <taxon>Biomphalaria</taxon>
    </lineage>
</organism>
<feature type="compositionally biased region" description="Basic residues" evidence="1">
    <location>
        <begin position="106"/>
        <end position="166"/>
    </location>
</feature>
<feature type="domain" description="H15" evidence="2">
    <location>
        <begin position="10"/>
        <end position="83"/>
    </location>
</feature>
<dbReference type="SUPFAM" id="SSF46785">
    <property type="entry name" value="Winged helix' DNA-binding domain"/>
    <property type="match status" value="1"/>
</dbReference>
<dbReference type="VEuPathDB" id="VectorBase:BGLB023153"/>
<feature type="region of interest" description="Disordered" evidence="1">
    <location>
        <begin position="47"/>
        <end position="71"/>
    </location>
</feature>
<dbReference type="GO" id="GO:0000786">
    <property type="term" value="C:nucleosome"/>
    <property type="evidence" value="ECO:0007669"/>
    <property type="project" value="InterPro"/>
</dbReference>
<sequence>MESEPVTERNTERLRVTVDNVVEAIRSLKEAKGCTLAAVKKYIVANSSEPEESSSVTSQVKQALKRGVQNGQIMKIKSFKYVVSLDDEEGSKKRRRRRNDDDDLRPRRRRSRRRSRRRRRTRRRRSRRRRRRSRRRRRRSRRRRSRRRRRRSRRRRRRSRKRQPIS</sequence>
<feature type="region of interest" description="Disordered" evidence="1">
    <location>
        <begin position="84"/>
        <end position="166"/>
    </location>
</feature>
<dbReference type="EnsemblMetazoa" id="BGLB023153-RA">
    <property type="protein sequence ID" value="BGLB023153-PA"/>
    <property type="gene ID" value="BGLB023153"/>
</dbReference>
<protein>
    <recommendedName>
        <fullName evidence="2">H15 domain-containing protein</fullName>
    </recommendedName>
</protein>
<dbReference type="GO" id="GO:0006334">
    <property type="term" value="P:nucleosome assembly"/>
    <property type="evidence" value="ECO:0007669"/>
    <property type="project" value="InterPro"/>
</dbReference>
<dbReference type="Gene3D" id="1.10.10.10">
    <property type="entry name" value="Winged helix-like DNA-binding domain superfamily/Winged helix DNA-binding domain"/>
    <property type="match status" value="1"/>
</dbReference>